<evidence type="ECO:0000313" key="3">
    <source>
        <dbReference type="EMBL" id="MFI1719019.1"/>
    </source>
</evidence>
<evidence type="ECO:0000313" key="4">
    <source>
        <dbReference type="Proteomes" id="UP001611339"/>
    </source>
</evidence>
<sequence length="758" mass="78749">MRTALSRRVSMSAGIVLAAAAVTPFAASTATAAPVAVVSAAETAATPIQVPFLASGGTLLGAGKTGFLSRSEGGPRWTRYTDGVSKVVETPAGEWEVLGTASDTVLLVKHVWHRSTVEEVRVYDMATGAAPVVLKAADIPALDADSYGFVGTTLLTSVYDRPPTQIEVAGGRVSVREVAGLPAFSSWLSGRLPGAALVKYDDGTGHERTGVVDLATARLAESYERSATPTSGRSFEPESFLTPGRVAWTEAVDGKPVLATAVRGRSEVRRIPLGPDADARLTGGLVGDDWFAFGATTGDATPWHTFTARSLKDGTSVPLLDHAWSATPAADGALLVLGVTAARGEGVYRVAVGADGRPAAELIASTGDDDGATPLTYVGTGVPAVIDLDRTARPRLTWTFSSAKADLSVVLTSRATGETFRKDLRPAAGAGGFPDGSLGFDWAAEVADASSTDPKAAPNGAYDWQVVATPWNGMPTVSASGSFTVTRTPKPHDFDDNGAPDLVARDGDGYLDQIGTRWDDAAGRLVALPNQHSGLRGWNVYDRVEAVGDLAGSNAADLVARDRGGVLWLHRGTGSSSRVGYESRVRVGGGWNTYARFSGGSDLTGDGRADLVAVDKAGDLYLCKGTGDTSAPFAPRRKTGYGWGIYNRITAVGNVGGGPAGDLVARDKDGVLWLYLGRGDGTFAPRTKIGGGWNAYADVVGIGDGNKDGRPDLYARTAQGAAYFYAGTGDWKAPFRARTSTGAGAGRSWAGEPYQQVS</sequence>
<evidence type="ECO:0000256" key="2">
    <source>
        <dbReference type="SAM" id="SignalP"/>
    </source>
</evidence>
<dbReference type="EMBL" id="JBIRUI010000029">
    <property type="protein sequence ID" value="MFI1719019.1"/>
    <property type="molecule type" value="Genomic_DNA"/>
</dbReference>
<dbReference type="Gene3D" id="2.115.10.10">
    <property type="entry name" value="Tachylectin 2"/>
    <property type="match status" value="1"/>
</dbReference>
<dbReference type="RefSeq" id="WP_398713717.1">
    <property type="nucleotide sequence ID" value="NZ_JBIRUI010000029.1"/>
</dbReference>
<reference evidence="3 4" key="1">
    <citation type="submission" date="2024-10" db="EMBL/GenBank/DDBJ databases">
        <title>The Natural Products Discovery Center: Release of the First 8490 Sequenced Strains for Exploring Actinobacteria Biosynthetic Diversity.</title>
        <authorList>
            <person name="Kalkreuter E."/>
            <person name="Kautsar S.A."/>
            <person name="Yang D."/>
            <person name="Bader C.D."/>
            <person name="Teijaro C.N."/>
            <person name="Fluegel L."/>
            <person name="Davis C.M."/>
            <person name="Simpson J.R."/>
            <person name="Lauterbach L."/>
            <person name="Steele A.D."/>
            <person name="Gui C."/>
            <person name="Meng S."/>
            <person name="Li G."/>
            <person name="Viehrig K."/>
            <person name="Ye F."/>
            <person name="Su P."/>
            <person name="Kiefer A.F."/>
            <person name="Nichols A."/>
            <person name="Cepeda A.J."/>
            <person name="Yan W."/>
            <person name="Fan B."/>
            <person name="Jiang Y."/>
            <person name="Adhikari A."/>
            <person name="Zheng C.-J."/>
            <person name="Schuster L."/>
            <person name="Cowan T.M."/>
            <person name="Smanski M.J."/>
            <person name="Chevrette M.G."/>
            <person name="De Carvalho L.P.S."/>
            <person name="Shen B."/>
        </authorList>
    </citation>
    <scope>NUCLEOTIDE SEQUENCE [LARGE SCALE GENOMIC DNA]</scope>
    <source>
        <strain evidence="3 4">NPDC020602</strain>
    </source>
</reference>
<dbReference type="Pfam" id="PF13517">
    <property type="entry name" value="FG-GAP_3"/>
    <property type="match status" value="1"/>
</dbReference>
<keyword evidence="1 2" id="KW-0732">Signal</keyword>
<feature type="signal peptide" evidence="2">
    <location>
        <begin position="1"/>
        <end position="32"/>
    </location>
</feature>
<evidence type="ECO:0000256" key="1">
    <source>
        <dbReference type="ARBA" id="ARBA00022729"/>
    </source>
</evidence>
<dbReference type="SUPFAM" id="SSF69318">
    <property type="entry name" value="Integrin alpha N-terminal domain"/>
    <property type="match status" value="1"/>
</dbReference>
<organism evidence="3 4">
    <name type="scientific">Streptomyces litmocidini</name>
    <dbReference type="NCBI Taxonomy" id="67318"/>
    <lineage>
        <taxon>Bacteria</taxon>
        <taxon>Bacillati</taxon>
        <taxon>Actinomycetota</taxon>
        <taxon>Actinomycetes</taxon>
        <taxon>Kitasatosporales</taxon>
        <taxon>Streptomycetaceae</taxon>
        <taxon>Streptomyces</taxon>
    </lineage>
</organism>
<feature type="chain" id="PRO_5046048736" evidence="2">
    <location>
        <begin position="33"/>
        <end position="758"/>
    </location>
</feature>
<protein>
    <submittedName>
        <fullName evidence="3">FG-GAP repeat domain-containing protein</fullName>
    </submittedName>
</protein>
<comment type="caution">
    <text evidence="3">The sequence shown here is derived from an EMBL/GenBank/DDBJ whole genome shotgun (WGS) entry which is preliminary data.</text>
</comment>
<accession>A0ABW7UH92</accession>
<gene>
    <name evidence="3" type="ORF">ACH407_36350</name>
</gene>
<dbReference type="InterPro" id="IPR028994">
    <property type="entry name" value="Integrin_alpha_N"/>
</dbReference>
<dbReference type="InterPro" id="IPR013517">
    <property type="entry name" value="FG-GAP"/>
</dbReference>
<keyword evidence="4" id="KW-1185">Reference proteome</keyword>
<proteinExistence type="predicted"/>
<dbReference type="Proteomes" id="UP001611339">
    <property type="component" value="Unassembled WGS sequence"/>
</dbReference>
<name>A0ABW7UH92_9ACTN</name>
<dbReference type="PROSITE" id="PS51318">
    <property type="entry name" value="TAT"/>
    <property type="match status" value="1"/>
</dbReference>
<dbReference type="InterPro" id="IPR006311">
    <property type="entry name" value="TAT_signal"/>
</dbReference>